<dbReference type="SUPFAM" id="SSF90002">
    <property type="entry name" value="Hypothetical protein YjiA, C-terminal domain"/>
    <property type="match status" value="1"/>
</dbReference>
<dbReference type="InterPro" id="IPR011629">
    <property type="entry name" value="CobW-like_C"/>
</dbReference>
<dbReference type="Pfam" id="PF07683">
    <property type="entry name" value="CobW_C"/>
    <property type="match status" value="1"/>
</dbReference>
<evidence type="ECO:0000256" key="3">
    <source>
        <dbReference type="ARBA" id="ARBA00023186"/>
    </source>
</evidence>
<keyword evidence="3" id="KW-0143">Chaperone</keyword>
<feature type="domain" description="CobW C-terminal" evidence="6">
    <location>
        <begin position="232"/>
        <end position="310"/>
    </location>
</feature>
<comment type="similarity">
    <text evidence="4">Belongs to the SIMIBI class G3E GTPase family. ZNG1 subfamily.</text>
</comment>
<keyword evidence="2" id="KW-0378">Hydrolase</keyword>
<dbReference type="AlphaFoldDB" id="A0A382EX50"/>
<proteinExistence type="inferred from homology"/>
<comment type="catalytic activity">
    <reaction evidence="5">
        <text>GTP + H2O = GDP + phosphate + H(+)</text>
        <dbReference type="Rhea" id="RHEA:19669"/>
        <dbReference type="ChEBI" id="CHEBI:15377"/>
        <dbReference type="ChEBI" id="CHEBI:15378"/>
        <dbReference type="ChEBI" id="CHEBI:37565"/>
        <dbReference type="ChEBI" id="CHEBI:43474"/>
        <dbReference type="ChEBI" id="CHEBI:58189"/>
    </reaction>
    <physiologicalReaction direction="left-to-right" evidence="5">
        <dbReference type="Rhea" id="RHEA:19670"/>
    </physiologicalReaction>
</comment>
<dbReference type="SMART" id="SM00833">
    <property type="entry name" value="CobW_C"/>
    <property type="match status" value="1"/>
</dbReference>
<evidence type="ECO:0000259" key="6">
    <source>
        <dbReference type="SMART" id="SM00833"/>
    </source>
</evidence>
<dbReference type="EMBL" id="UINC01046536">
    <property type="protein sequence ID" value="SVB54684.1"/>
    <property type="molecule type" value="Genomic_DNA"/>
</dbReference>
<dbReference type="PANTHER" id="PTHR13748">
    <property type="entry name" value="COBW-RELATED"/>
    <property type="match status" value="1"/>
</dbReference>
<dbReference type="InterPro" id="IPR051316">
    <property type="entry name" value="Zinc-reg_GTPase_activator"/>
</dbReference>
<dbReference type="CDD" id="cd03112">
    <property type="entry name" value="CobW-like"/>
    <property type="match status" value="1"/>
</dbReference>
<evidence type="ECO:0000256" key="4">
    <source>
        <dbReference type="ARBA" id="ARBA00034320"/>
    </source>
</evidence>
<dbReference type="InterPro" id="IPR003495">
    <property type="entry name" value="CobW/HypB/UreG_nucleotide-bd"/>
</dbReference>
<protein>
    <recommendedName>
        <fullName evidence="6">CobW C-terminal domain-containing protein</fullName>
    </recommendedName>
</protein>
<organism evidence="7">
    <name type="scientific">marine metagenome</name>
    <dbReference type="NCBI Taxonomy" id="408172"/>
    <lineage>
        <taxon>unclassified sequences</taxon>
        <taxon>metagenomes</taxon>
        <taxon>ecological metagenomes</taxon>
    </lineage>
</organism>
<accession>A0A382EX50</accession>
<evidence type="ECO:0000313" key="7">
    <source>
        <dbReference type="EMBL" id="SVB54684.1"/>
    </source>
</evidence>
<reference evidence="7" key="1">
    <citation type="submission" date="2018-05" db="EMBL/GenBank/DDBJ databases">
        <authorList>
            <person name="Lanie J.A."/>
            <person name="Ng W.-L."/>
            <person name="Kazmierczak K.M."/>
            <person name="Andrzejewski T.M."/>
            <person name="Davidsen T.M."/>
            <person name="Wayne K.J."/>
            <person name="Tettelin H."/>
            <person name="Glass J.I."/>
            <person name="Rusch D."/>
            <person name="Podicherti R."/>
            <person name="Tsui H.-C.T."/>
            <person name="Winkler M.E."/>
        </authorList>
    </citation>
    <scope>NUCLEOTIDE SEQUENCE</scope>
</reference>
<gene>
    <name evidence="7" type="ORF">METZ01_LOCUS207538</name>
</gene>
<dbReference type="InterPro" id="IPR027417">
    <property type="entry name" value="P-loop_NTPase"/>
</dbReference>
<dbReference type="GO" id="GO:0016787">
    <property type="term" value="F:hydrolase activity"/>
    <property type="evidence" value="ECO:0007669"/>
    <property type="project" value="UniProtKB-KW"/>
</dbReference>
<sequence>MKGAQSSALPFTVLGGFLGSGKTTLLNCLLNMTKETRYAVLVNDFGQLNIDERLITAHDGETIALANGCMCCSMADGFVSALTAVMDRATQFDQMVVEASGVSNPRRIMDIAKLDPGLTPNGTIVLVDAPQFLNQLTDSMIKDAVLTQVKEADILLINKAHLTDQSTVEAVRATLDKQHSDCTTLINDRAKFDPSPLFDSVHTAIPRVGKGLASVGSKATSDHDHGHTHDQFHSCVLRHSKPLDRSTFESWATDLPPSVIRGKGLISFAESPHQQWVWQKVGRTYALESSSGVPEQSSTVVLIGTEEMPTDTDPIIYGPFSTQ</sequence>
<name>A0A382EX50_9ZZZZ</name>
<evidence type="ECO:0000256" key="2">
    <source>
        <dbReference type="ARBA" id="ARBA00022801"/>
    </source>
</evidence>
<dbReference type="GO" id="GO:0000166">
    <property type="term" value="F:nucleotide binding"/>
    <property type="evidence" value="ECO:0007669"/>
    <property type="project" value="UniProtKB-KW"/>
</dbReference>
<evidence type="ECO:0000256" key="1">
    <source>
        <dbReference type="ARBA" id="ARBA00022741"/>
    </source>
</evidence>
<evidence type="ECO:0000256" key="5">
    <source>
        <dbReference type="ARBA" id="ARBA00049117"/>
    </source>
</evidence>
<dbReference type="InterPro" id="IPR036627">
    <property type="entry name" value="CobW-likC_sf"/>
</dbReference>
<keyword evidence="1" id="KW-0547">Nucleotide-binding</keyword>
<dbReference type="Gene3D" id="3.40.50.300">
    <property type="entry name" value="P-loop containing nucleotide triphosphate hydrolases"/>
    <property type="match status" value="1"/>
</dbReference>
<dbReference type="SUPFAM" id="SSF52540">
    <property type="entry name" value="P-loop containing nucleoside triphosphate hydrolases"/>
    <property type="match status" value="1"/>
</dbReference>
<dbReference type="Pfam" id="PF02492">
    <property type="entry name" value="cobW"/>
    <property type="match status" value="1"/>
</dbReference>
<dbReference type="Gene3D" id="3.30.1220.10">
    <property type="entry name" value="CobW-like, C-terminal domain"/>
    <property type="match status" value="1"/>
</dbReference>